<feature type="transmembrane region" description="Helical" evidence="1">
    <location>
        <begin position="200"/>
        <end position="217"/>
    </location>
</feature>
<sequence length="272" mass="30181">MLTVVTSTLHLYREALHATSRSLVRGWLAIPAVIVFTLLMLLAHQIARPLGMLGGFLLGAVNACLIGATLSVIEQAIRGMRPLTIGDVIESMGHYFWDVISVGFVLWIPTMLLDTSLRANPDSQFLVTACLLLVFILLNPAPEVIYLTRHDSPLDVLKRSYDFVLDNWIEWFLPMALVLAPLGLSLFFKLSSQLGRGAGLDFIQLVFVPFTVLSAWLTDFGISAELTGMIALLLTPPLMVGMLIFRGHLFIALSATSRRQRLYQSQFHDSAR</sequence>
<dbReference type="Proteomes" id="UP000001660">
    <property type="component" value="Chromosome"/>
</dbReference>
<reference evidence="2 3" key="1">
    <citation type="journal article" date="2010" name="Proc. Natl. Acad. Sci. U.S.A.">
        <title>A Nitrospira metagenome illuminates the physiology and evolution of globally important nitrite-oxidizing bacteria.</title>
        <authorList>
            <person name="Lucker S."/>
            <person name="Wagner M."/>
            <person name="Maixner F."/>
            <person name="Pelletier E."/>
            <person name="Koch H."/>
            <person name="Vacherie B."/>
            <person name="Rattei T."/>
            <person name="Sinninghe Damste J."/>
            <person name="Spieck E."/>
            <person name="Le Paslier D."/>
            <person name="Daims H."/>
        </authorList>
    </citation>
    <scope>NUCLEOTIDE SEQUENCE [LARGE SCALE GENOMIC DNA]</scope>
</reference>
<protein>
    <submittedName>
        <fullName evidence="2">Uncharacterized protein</fullName>
    </submittedName>
</protein>
<evidence type="ECO:0000313" key="2">
    <source>
        <dbReference type="EMBL" id="CBK41979.1"/>
    </source>
</evidence>
<dbReference type="HOGENOM" id="CLU_089238_0_0_0"/>
<evidence type="ECO:0000313" key="3">
    <source>
        <dbReference type="Proteomes" id="UP000001660"/>
    </source>
</evidence>
<keyword evidence="1" id="KW-0472">Membrane</keyword>
<accession>D8PFE2</accession>
<dbReference type="KEGG" id="nde:NIDE2264"/>
<dbReference type="EMBL" id="FP929003">
    <property type="protein sequence ID" value="CBK41979.1"/>
    <property type="molecule type" value="Genomic_DNA"/>
</dbReference>
<name>D8PFE2_9BACT</name>
<feature type="transmembrane region" description="Helical" evidence="1">
    <location>
        <begin position="93"/>
        <end position="113"/>
    </location>
</feature>
<proteinExistence type="predicted"/>
<feature type="transmembrane region" description="Helical" evidence="1">
    <location>
        <begin position="168"/>
        <end position="188"/>
    </location>
</feature>
<gene>
    <name evidence="2" type="ORF">NIDE2264</name>
</gene>
<dbReference type="STRING" id="330214.NIDE2264"/>
<feature type="transmembrane region" description="Helical" evidence="1">
    <location>
        <begin position="125"/>
        <end position="148"/>
    </location>
</feature>
<organism evidence="2 3">
    <name type="scientific">Nitrospira defluvii</name>
    <dbReference type="NCBI Taxonomy" id="330214"/>
    <lineage>
        <taxon>Bacteria</taxon>
        <taxon>Pseudomonadati</taxon>
        <taxon>Nitrospirota</taxon>
        <taxon>Nitrospiria</taxon>
        <taxon>Nitrospirales</taxon>
        <taxon>Nitrospiraceae</taxon>
        <taxon>Nitrospira</taxon>
    </lineage>
</organism>
<evidence type="ECO:0000256" key="1">
    <source>
        <dbReference type="SAM" id="Phobius"/>
    </source>
</evidence>
<keyword evidence="1" id="KW-0812">Transmembrane</keyword>
<feature type="transmembrane region" description="Helical" evidence="1">
    <location>
        <begin position="24"/>
        <end position="43"/>
    </location>
</feature>
<feature type="transmembrane region" description="Helical" evidence="1">
    <location>
        <begin position="50"/>
        <end position="73"/>
    </location>
</feature>
<dbReference type="AlphaFoldDB" id="D8PFE2"/>
<keyword evidence="3" id="KW-1185">Reference proteome</keyword>
<keyword evidence="1" id="KW-1133">Transmembrane helix</keyword>
<feature type="transmembrane region" description="Helical" evidence="1">
    <location>
        <begin position="229"/>
        <end position="253"/>
    </location>
</feature>